<reference evidence="1" key="1">
    <citation type="submission" date="2018-05" db="EMBL/GenBank/DDBJ databases">
        <authorList>
            <person name="Lanie J.A."/>
            <person name="Ng W.-L."/>
            <person name="Kazmierczak K.M."/>
            <person name="Andrzejewski T.M."/>
            <person name="Davidsen T.M."/>
            <person name="Wayne K.J."/>
            <person name="Tettelin H."/>
            <person name="Glass J.I."/>
            <person name="Rusch D."/>
            <person name="Podicherti R."/>
            <person name="Tsui H.-C.T."/>
            <person name="Winkler M.E."/>
        </authorList>
    </citation>
    <scope>NUCLEOTIDE SEQUENCE</scope>
</reference>
<dbReference type="InterPro" id="IPR011059">
    <property type="entry name" value="Metal-dep_hydrolase_composite"/>
</dbReference>
<sequence length="68" mass="7184">MHAADCIVIPRWLIPVEPAGQVLEEHAVVLSNGRIVALVPAAEAVGSFAAEKVIERPDHVLIPGLINA</sequence>
<evidence type="ECO:0000313" key="1">
    <source>
        <dbReference type="EMBL" id="SVD81912.1"/>
    </source>
</evidence>
<dbReference type="GO" id="GO:0016810">
    <property type="term" value="F:hydrolase activity, acting on carbon-nitrogen (but not peptide) bonds"/>
    <property type="evidence" value="ECO:0007669"/>
    <property type="project" value="InterPro"/>
</dbReference>
<feature type="non-terminal residue" evidence="1">
    <location>
        <position position="68"/>
    </location>
</feature>
<organism evidence="1">
    <name type="scientific">marine metagenome</name>
    <dbReference type="NCBI Taxonomy" id="408172"/>
    <lineage>
        <taxon>unclassified sequences</taxon>
        <taxon>metagenomes</taxon>
        <taxon>ecological metagenomes</taxon>
    </lineage>
</organism>
<name>A0A382YF26_9ZZZZ</name>
<dbReference type="SUPFAM" id="SSF51338">
    <property type="entry name" value="Composite domain of metallo-dependent hydrolases"/>
    <property type="match status" value="1"/>
</dbReference>
<proteinExistence type="predicted"/>
<accession>A0A382YF26</accession>
<gene>
    <name evidence="1" type="ORF">METZ01_LOCUS434766</name>
</gene>
<dbReference type="Gene3D" id="2.30.40.10">
    <property type="entry name" value="Urease, subunit C, domain 1"/>
    <property type="match status" value="1"/>
</dbReference>
<protein>
    <recommendedName>
        <fullName evidence="2">Amidohydrolase-related domain-containing protein</fullName>
    </recommendedName>
</protein>
<dbReference type="EMBL" id="UINC01175336">
    <property type="protein sequence ID" value="SVD81912.1"/>
    <property type="molecule type" value="Genomic_DNA"/>
</dbReference>
<evidence type="ECO:0008006" key="2">
    <source>
        <dbReference type="Google" id="ProtNLM"/>
    </source>
</evidence>
<dbReference type="AlphaFoldDB" id="A0A382YF26"/>